<feature type="domain" description="SGNH hydrolase-type esterase" evidence="1">
    <location>
        <begin position="27"/>
        <end position="185"/>
    </location>
</feature>
<proteinExistence type="predicted"/>
<dbReference type="CDD" id="cd01822">
    <property type="entry name" value="Lysophospholipase_L1_like"/>
    <property type="match status" value="1"/>
</dbReference>
<dbReference type="Gene3D" id="3.40.50.1110">
    <property type="entry name" value="SGNH hydrolase"/>
    <property type="match status" value="1"/>
</dbReference>
<dbReference type="Proteomes" id="UP001201273">
    <property type="component" value="Unassembled WGS sequence"/>
</dbReference>
<dbReference type="InterPro" id="IPR013830">
    <property type="entry name" value="SGNH_hydro"/>
</dbReference>
<dbReference type="InterPro" id="IPR051532">
    <property type="entry name" value="Ester_Hydrolysis_Enzymes"/>
</dbReference>
<evidence type="ECO:0000259" key="1">
    <source>
        <dbReference type="Pfam" id="PF13472"/>
    </source>
</evidence>
<dbReference type="InterPro" id="IPR036514">
    <property type="entry name" value="SGNH_hydro_sf"/>
</dbReference>
<dbReference type="EMBL" id="JAIMJA010000002">
    <property type="protein sequence ID" value="MCE2593678.1"/>
    <property type="molecule type" value="Genomic_DNA"/>
</dbReference>
<evidence type="ECO:0000313" key="3">
    <source>
        <dbReference type="Proteomes" id="UP001201273"/>
    </source>
</evidence>
<name>A0ABS8W647_9GAMM</name>
<dbReference type="PROSITE" id="PS01098">
    <property type="entry name" value="LIPASE_GDSL_SER"/>
    <property type="match status" value="1"/>
</dbReference>
<organism evidence="2 3">
    <name type="scientific">Motilimonas cestriensis</name>
    <dbReference type="NCBI Taxonomy" id="2742685"/>
    <lineage>
        <taxon>Bacteria</taxon>
        <taxon>Pseudomonadati</taxon>
        <taxon>Pseudomonadota</taxon>
        <taxon>Gammaproteobacteria</taxon>
        <taxon>Alteromonadales</taxon>
        <taxon>Alteromonadales genera incertae sedis</taxon>
        <taxon>Motilimonas</taxon>
    </lineage>
</organism>
<dbReference type="SUPFAM" id="SSF52266">
    <property type="entry name" value="SGNH hydrolase"/>
    <property type="match status" value="1"/>
</dbReference>
<gene>
    <name evidence="2" type="ORF">K6Y31_02475</name>
</gene>
<accession>A0ABS8W647</accession>
<sequence length="202" mass="22062">MVKPFIYCILLGWSLISGAVHSQTLLILGDSLSAGYQMSAQQSWPTLLPQVMAQQGKSINVINASISGDTTGNGLARLPDLLKRHQPQQVFITLGANDGLRGFAPNIIRSNLTKMITLIKQSGGQAMLMQVQAPPNYGKRYSQAFAQVFQQVSEANQAPLLAFFLEPIILQPNLMMADGLHPKAEAQPIIAEFVAEQIKEYL</sequence>
<protein>
    <submittedName>
        <fullName evidence="2">Arylesterase</fullName>
    </submittedName>
</protein>
<reference evidence="2 3" key="1">
    <citation type="journal article" date="2022" name="Environ. Microbiol. Rep.">
        <title>Eco-phylogenetic analyses reveal divergent evolution of vitamin B12 metabolism in the marine bacterial family 'Psychromonadaceae'.</title>
        <authorList>
            <person name="Jin X."/>
            <person name="Yang Y."/>
            <person name="Cao H."/>
            <person name="Gao B."/>
            <person name="Zhao Z."/>
        </authorList>
    </citation>
    <scope>NUCLEOTIDE SEQUENCE [LARGE SCALE GENOMIC DNA]</scope>
    <source>
        <strain evidence="2 3">MKS20</strain>
    </source>
</reference>
<dbReference type="PANTHER" id="PTHR30383:SF24">
    <property type="entry name" value="THIOESTERASE 1_PROTEASE 1_LYSOPHOSPHOLIPASE L1"/>
    <property type="match status" value="1"/>
</dbReference>
<evidence type="ECO:0000313" key="2">
    <source>
        <dbReference type="EMBL" id="MCE2593678.1"/>
    </source>
</evidence>
<dbReference type="RefSeq" id="WP_233051273.1">
    <property type="nucleotide sequence ID" value="NZ_JAIMJA010000002.1"/>
</dbReference>
<dbReference type="InterPro" id="IPR008265">
    <property type="entry name" value="Lipase_GDSL_AS"/>
</dbReference>
<dbReference type="PANTHER" id="PTHR30383">
    <property type="entry name" value="THIOESTERASE 1/PROTEASE 1/LYSOPHOSPHOLIPASE L1"/>
    <property type="match status" value="1"/>
</dbReference>
<dbReference type="Pfam" id="PF13472">
    <property type="entry name" value="Lipase_GDSL_2"/>
    <property type="match status" value="1"/>
</dbReference>
<keyword evidence="3" id="KW-1185">Reference proteome</keyword>
<comment type="caution">
    <text evidence="2">The sequence shown here is derived from an EMBL/GenBank/DDBJ whole genome shotgun (WGS) entry which is preliminary data.</text>
</comment>